<accession>A0A7T4G7N9</accession>
<evidence type="ECO:0000313" key="2">
    <source>
        <dbReference type="Proteomes" id="UP000595198"/>
    </source>
</evidence>
<name>A0A7T4G7N9_CORAY</name>
<gene>
    <name evidence="1" type="ORF">I6H48_06195</name>
</gene>
<protein>
    <submittedName>
        <fullName evidence="1">Uncharacterized protein</fullName>
    </submittedName>
</protein>
<reference evidence="1 2" key="1">
    <citation type="submission" date="2020-12" db="EMBL/GenBank/DDBJ databases">
        <title>FDA dAtabase for Regulatory Grade micrObial Sequences (FDA-ARGOS): Supporting development and validation of Infectious Disease Dx tests.</title>
        <authorList>
            <person name="Sproer C."/>
            <person name="Gronow S."/>
            <person name="Severitt S."/>
            <person name="Schroder I."/>
            <person name="Tallon L."/>
            <person name="Sadzewicz L."/>
            <person name="Zhao X."/>
            <person name="Boylan J."/>
            <person name="Ott S."/>
            <person name="Bowen H."/>
            <person name="Vavikolanu K."/>
            <person name="Mehta A."/>
            <person name="Aluvathingal J."/>
            <person name="Nadendla S."/>
            <person name="Lowell S."/>
            <person name="Myers T."/>
            <person name="Yan Y."/>
            <person name="Sichtig H."/>
        </authorList>
    </citation>
    <scope>NUCLEOTIDE SEQUENCE [LARGE SCALE GENOMIC DNA]</scope>
    <source>
        <strain evidence="1 2">FDAARGOS_991</strain>
    </source>
</reference>
<organism evidence="1 2">
    <name type="scientific">Corynebacterium amycolatum</name>
    <dbReference type="NCBI Taxonomy" id="43765"/>
    <lineage>
        <taxon>Bacteria</taxon>
        <taxon>Bacillati</taxon>
        <taxon>Actinomycetota</taxon>
        <taxon>Actinomycetes</taxon>
        <taxon>Mycobacteriales</taxon>
        <taxon>Corynebacteriaceae</taxon>
        <taxon>Corynebacterium</taxon>
    </lineage>
</organism>
<dbReference type="EMBL" id="CP066023">
    <property type="protein sequence ID" value="QQB83766.1"/>
    <property type="molecule type" value="Genomic_DNA"/>
</dbReference>
<keyword evidence="2" id="KW-1185">Reference proteome</keyword>
<dbReference type="RefSeq" id="WP_198493797.1">
    <property type="nucleotide sequence ID" value="NZ_CP066023.1"/>
</dbReference>
<evidence type="ECO:0000313" key="1">
    <source>
        <dbReference type="EMBL" id="QQB83766.1"/>
    </source>
</evidence>
<dbReference type="Proteomes" id="UP000595198">
    <property type="component" value="Chromosome"/>
</dbReference>
<sequence>MTPEEAAAIIDRWANEGQPTISITDVVDAVTTSLEMRTEYAIEYQPTTGPVWYRVSDWSEEYPLIDGEELNPRERIVMRYVTAAQPLGEEQ</sequence>
<proteinExistence type="predicted"/>